<comment type="subcellular location">
    <subcellularLocation>
        <location evidence="1">Membrane</location>
        <topology evidence="1">Multi-pass membrane protein</topology>
    </subcellularLocation>
</comment>
<dbReference type="AlphaFoldDB" id="A0A6M8BBX3"/>
<evidence type="ECO:0000256" key="2">
    <source>
        <dbReference type="ARBA" id="ARBA00022692"/>
    </source>
</evidence>
<evidence type="ECO:0000256" key="1">
    <source>
        <dbReference type="ARBA" id="ARBA00004141"/>
    </source>
</evidence>
<dbReference type="InterPro" id="IPR000537">
    <property type="entry name" value="UbiA_prenyltransferase"/>
</dbReference>
<keyword evidence="6" id="KW-0808">Transferase</keyword>
<dbReference type="Pfam" id="PF01040">
    <property type="entry name" value="UbiA"/>
    <property type="match status" value="1"/>
</dbReference>
<feature type="transmembrane region" description="Helical" evidence="5">
    <location>
        <begin position="213"/>
        <end position="235"/>
    </location>
</feature>
<dbReference type="Proteomes" id="UP000505210">
    <property type="component" value="Chromosome"/>
</dbReference>
<keyword evidence="4 5" id="KW-0472">Membrane</keyword>
<feature type="transmembrane region" description="Helical" evidence="5">
    <location>
        <begin position="113"/>
        <end position="132"/>
    </location>
</feature>
<dbReference type="EMBL" id="CP053661">
    <property type="protein sequence ID" value="QKD81081.1"/>
    <property type="molecule type" value="Genomic_DNA"/>
</dbReference>
<evidence type="ECO:0000256" key="5">
    <source>
        <dbReference type="SAM" id="Phobius"/>
    </source>
</evidence>
<dbReference type="RefSeq" id="WP_172353498.1">
    <property type="nucleotide sequence ID" value="NZ_CP053661.1"/>
</dbReference>
<sequence>MNRWWTYQKERFPLLTNGLLIAAFAAGAVGYGALVRGAAAFPVGAWAIAFPCLFLFFLQLRVADEFKDADTDRQFRPYRPVPRGLVTLTELGWVAIAAGVLQLGLSLAVGRSLVGMLGLVWAYLGLMTREFFAPRWLKARPVVYLLSHAVILPLMAGFAMACDWAIAQALPDWRMLWFCGVSYFISLSIEIGRKIRAPQDEEPGVETYTALWGVQRAAIAWLTVIWLMAIATLMAARAVGILPLGVLAVLPLLTLAMVASWRFLARPVPAWADAFQGVTGFWVLGVCLILGLVPFWVR</sequence>
<evidence type="ECO:0000313" key="7">
    <source>
        <dbReference type="Proteomes" id="UP000505210"/>
    </source>
</evidence>
<dbReference type="GO" id="GO:0016765">
    <property type="term" value="F:transferase activity, transferring alkyl or aryl (other than methyl) groups"/>
    <property type="evidence" value="ECO:0007669"/>
    <property type="project" value="InterPro"/>
</dbReference>
<gene>
    <name evidence="6" type="ORF">HPC62_01845</name>
</gene>
<accession>A0A6M8BBX3</accession>
<feature type="transmembrane region" description="Helical" evidence="5">
    <location>
        <begin position="277"/>
        <end position="297"/>
    </location>
</feature>
<dbReference type="GO" id="GO:0016020">
    <property type="term" value="C:membrane"/>
    <property type="evidence" value="ECO:0007669"/>
    <property type="project" value="UniProtKB-SubCell"/>
</dbReference>
<reference evidence="6 7" key="1">
    <citation type="submission" date="2020-05" db="EMBL/GenBank/DDBJ databases">
        <title>Complete genome sequence of of a novel Thermoleptolyngbya strain isolated from hot springs of Ganzi, Sichuan China.</title>
        <authorList>
            <person name="Tang J."/>
            <person name="Daroch M."/>
            <person name="Li L."/>
            <person name="Waleron K."/>
            <person name="Waleron M."/>
            <person name="Waleron M."/>
        </authorList>
    </citation>
    <scope>NUCLEOTIDE SEQUENCE [LARGE SCALE GENOMIC DNA]</scope>
    <source>
        <strain evidence="6 7">PKUAC-SCTA183</strain>
    </source>
</reference>
<feature type="transmembrane region" description="Helical" evidence="5">
    <location>
        <begin position="241"/>
        <end position="265"/>
    </location>
</feature>
<feature type="transmembrane region" description="Helical" evidence="5">
    <location>
        <begin position="12"/>
        <end position="34"/>
    </location>
</feature>
<feature type="transmembrane region" description="Helical" evidence="5">
    <location>
        <begin position="84"/>
        <end position="107"/>
    </location>
</feature>
<keyword evidence="2 5" id="KW-0812">Transmembrane</keyword>
<proteinExistence type="predicted"/>
<keyword evidence="3 5" id="KW-1133">Transmembrane helix</keyword>
<protein>
    <submittedName>
        <fullName evidence="6">UbiA family prenyltransferase</fullName>
    </submittedName>
</protein>
<evidence type="ECO:0000313" key="6">
    <source>
        <dbReference type="EMBL" id="QKD81081.1"/>
    </source>
</evidence>
<dbReference type="KEGG" id="theu:HPC62_01845"/>
<evidence type="ECO:0000256" key="4">
    <source>
        <dbReference type="ARBA" id="ARBA00023136"/>
    </source>
</evidence>
<feature type="transmembrane region" description="Helical" evidence="5">
    <location>
        <begin position="40"/>
        <end position="63"/>
    </location>
</feature>
<organism evidence="6 7">
    <name type="scientific">Thermoleptolyngbya sichuanensis A183</name>
    <dbReference type="NCBI Taxonomy" id="2737172"/>
    <lineage>
        <taxon>Bacteria</taxon>
        <taxon>Bacillati</taxon>
        <taxon>Cyanobacteriota</taxon>
        <taxon>Cyanophyceae</taxon>
        <taxon>Oculatellales</taxon>
        <taxon>Oculatellaceae</taxon>
        <taxon>Thermoleptolyngbya</taxon>
        <taxon>Thermoleptolyngbya sichuanensis</taxon>
    </lineage>
</organism>
<name>A0A6M8BBX3_9CYAN</name>
<keyword evidence="7" id="KW-1185">Reference proteome</keyword>
<evidence type="ECO:0000256" key="3">
    <source>
        <dbReference type="ARBA" id="ARBA00022989"/>
    </source>
</evidence>
<feature type="transmembrane region" description="Helical" evidence="5">
    <location>
        <begin position="144"/>
        <end position="167"/>
    </location>
</feature>